<comment type="caution">
    <text evidence="3">The sequence shown here is derived from an EMBL/GenBank/DDBJ whole genome shotgun (WGS) entry which is preliminary data.</text>
</comment>
<organism evidence="3 4">
    <name type="scientific">Miscanthus lutarioriparius</name>
    <dbReference type="NCBI Taxonomy" id="422564"/>
    <lineage>
        <taxon>Eukaryota</taxon>
        <taxon>Viridiplantae</taxon>
        <taxon>Streptophyta</taxon>
        <taxon>Embryophyta</taxon>
        <taxon>Tracheophyta</taxon>
        <taxon>Spermatophyta</taxon>
        <taxon>Magnoliopsida</taxon>
        <taxon>Liliopsida</taxon>
        <taxon>Poales</taxon>
        <taxon>Poaceae</taxon>
        <taxon>PACMAD clade</taxon>
        <taxon>Panicoideae</taxon>
        <taxon>Andropogonodae</taxon>
        <taxon>Andropogoneae</taxon>
        <taxon>Saccharinae</taxon>
        <taxon>Miscanthus</taxon>
    </lineage>
</organism>
<dbReference type="InterPro" id="IPR021434">
    <property type="entry name" value="DUF3082"/>
</dbReference>
<name>A0A811PLC4_9POAL</name>
<evidence type="ECO:0000256" key="2">
    <source>
        <dbReference type="SAM" id="Phobius"/>
    </source>
</evidence>
<keyword evidence="2" id="KW-0472">Membrane</keyword>
<dbReference type="EMBL" id="CAJGYO010000007">
    <property type="protein sequence ID" value="CAD6244105.1"/>
    <property type="molecule type" value="Genomic_DNA"/>
</dbReference>
<dbReference type="OrthoDB" id="5296at2759"/>
<reference evidence="3" key="1">
    <citation type="submission" date="2020-10" db="EMBL/GenBank/DDBJ databases">
        <authorList>
            <person name="Han B."/>
            <person name="Lu T."/>
            <person name="Zhao Q."/>
            <person name="Huang X."/>
            <person name="Zhao Y."/>
        </authorList>
    </citation>
    <scope>NUCLEOTIDE SEQUENCE</scope>
</reference>
<feature type="compositionally biased region" description="Low complexity" evidence="1">
    <location>
        <begin position="62"/>
        <end position="71"/>
    </location>
</feature>
<evidence type="ECO:0000313" key="3">
    <source>
        <dbReference type="EMBL" id="CAD6244105.1"/>
    </source>
</evidence>
<dbReference type="Pfam" id="PF11282">
    <property type="entry name" value="DUF3082"/>
    <property type="match status" value="1"/>
</dbReference>
<evidence type="ECO:0000256" key="1">
    <source>
        <dbReference type="SAM" id="MobiDB-lite"/>
    </source>
</evidence>
<feature type="transmembrane region" description="Helical" evidence="2">
    <location>
        <begin position="92"/>
        <end position="112"/>
    </location>
</feature>
<dbReference type="PANTHER" id="PTHR35733:SF1">
    <property type="entry name" value="OS02G0307800 PROTEIN"/>
    <property type="match status" value="1"/>
</dbReference>
<feature type="transmembrane region" description="Helical" evidence="2">
    <location>
        <begin position="201"/>
        <end position="222"/>
    </location>
</feature>
<accession>A0A811PLC4</accession>
<feature type="transmembrane region" description="Helical" evidence="2">
    <location>
        <begin position="163"/>
        <end position="181"/>
    </location>
</feature>
<gene>
    <name evidence="3" type="ORF">NCGR_LOCUS28936</name>
</gene>
<dbReference type="AlphaFoldDB" id="A0A811PLC4"/>
<keyword evidence="2" id="KW-1133">Transmembrane helix</keyword>
<keyword evidence="2" id="KW-0812">Transmembrane</keyword>
<protein>
    <submittedName>
        <fullName evidence="3">Uncharacterized protein</fullName>
    </submittedName>
</protein>
<dbReference type="Proteomes" id="UP000604825">
    <property type="component" value="Unassembled WGS sequence"/>
</dbReference>
<sequence length="237" mass="25636">MVPLHCSASVHLHCLPPSRRLRLASSFPLLCRRLRRSTAIRAEAQVRPPPPASTAEPEPPDAGAVEAEAQGQGPVELRAPTLFSTDDNPTPLQTATSLLLTGAISVFLFRSLRRRARRAKELRVRSSGVKKKPNNLTEEALEGLRLVSTSPIETEKPPSPIQVLLGGIAAGVIALILYKFTTTIEAALNRQNIPDSFSVSTSVLFLSFLSSSLSTDIVIIIGDFDIEMTYVLAIVCC</sequence>
<proteinExistence type="predicted"/>
<evidence type="ECO:0000313" key="4">
    <source>
        <dbReference type="Proteomes" id="UP000604825"/>
    </source>
</evidence>
<keyword evidence="4" id="KW-1185">Reference proteome</keyword>
<dbReference type="GO" id="GO:0009535">
    <property type="term" value="C:chloroplast thylakoid membrane"/>
    <property type="evidence" value="ECO:0007669"/>
    <property type="project" value="TreeGrafter"/>
</dbReference>
<dbReference type="PANTHER" id="PTHR35733">
    <property type="entry name" value="OS02G0307800 PROTEIN"/>
    <property type="match status" value="1"/>
</dbReference>
<feature type="region of interest" description="Disordered" evidence="1">
    <location>
        <begin position="41"/>
        <end position="71"/>
    </location>
</feature>